<protein>
    <submittedName>
        <fullName evidence="1">Uncharacterized protein</fullName>
    </submittedName>
</protein>
<name>A0A1H9I2L4_9BACT</name>
<keyword evidence="2" id="KW-1185">Reference proteome</keyword>
<gene>
    <name evidence="1" type="ORF">SAMN05444359_11411</name>
</gene>
<dbReference type="EMBL" id="FOFB01000014">
    <property type="protein sequence ID" value="SEQ68777.1"/>
    <property type="molecule type" value="Genomic_DNA"/>
</dbReference>
<reference evidence="2" key="1">
    <citation type="submission" date="2016-10" db="EMBL/GenBank/DDBJ databases">
        <authorList>
            <person name="Varghese N."/>
            <person name="Submissions S."/>
        </authorList>
    </citation>
    <scope>NUCLEOTIDE SEQUENCE [LARGE SCALE GENOMIC DNA]</scope>
    <source>
        <strain evidence="2">DSM 24740</strain>
    </source>
</reference>
<dbReference type="AlphaFoldDB" id="A0A1H9I2L4"/>
<dbReference type="InParanoid" id="A0A1H9I2L4"/>
<proteinExistence type="predicted"/>
<evidence type="ECO:0000313" key="2">
    <source>
        <dbReference type="Proteomes" id="UP000199021"/>
    </source>
</evidence>
<sequence length="46" mass="5439">MLGYTLVVRPTFIRLRQAERIGRTTTNALSEELFTDLNRWKQLNSE</sequence>
<dbReference type="Proteomes" id="UP000199021">
    <property type="component" value="Unassembled WGS sequence"/>
</dbReference>
<evidence type="ECO:0000313" key="1">
    <source>
        <dbReference type="EMBL" id="SEQ68777.1"/>
    </source>
</evidence>
<accession>A0A1H9I2L4</accession>
<organism evidence="1 2">
    <name type="scientific">Neolewinella agarilytica</name>
    <dbReference type="NCBI Taxonomy" id="478744"/>
    <lineage>
        <taxon>Bacteria</taxon>
        <taxon>Pseudomonadati</taxon>
        <taxon>Bacteroidota</taxon>
        <taxon>Saprospiria</taxon>
        <taxon>Saprospirales</taxon>
        <taxon>Lewinellaceae</taxon>
        <taxon>Neolewinella</taxon>
    </lineage>
</organism>